<sequence length="557" mass="62226">MTLTLRSSSSLIKTSTLRSPSSLINLKDTKTHKTPEDFTGTISYAPLRQACRLRVKNSSHDSQLLHERAALFSDGIEFKGETLHALSNNLTMGSSVPVFVMLPLDTVSMGGSLNKPRALNASLMALKSAGVEGVMVDAWWGLVEKDGPLKYNWEGYVELVNMVQKHGLKIQVVMSFHQCGGNVGDSCSIPLPPWVLEEIRKDPDLVYTDKSGRRNPEYISLGCDSLPVLRGRTPIQVYSDYMASFREKFKDYLGGVIVEIQVGMGPCGELRYPSYPESNGTWRFPGIGEFQCYDKYMRASLKASAIDNRKQEWGESGPHNGGHYNQFPEDTGFFKREGTWNTEYGNFFLDWYSTKLLEHGDHILAAAEGIFRGTGAKLSGKVAGIHWHYKTRSHAAELTAGYYNTRNRDGYLPIAQMLGRRGVVLNFTCMEMKDEQQPGSAGCSPESLVRQVKRATQISRTELAGENALERYDEAAFQQVLATSRADSGNGLSAFTYLRMNKRLFEGQNWRHFVDFVKSMSQGGRKTWLSEHDSGHSDLYVGFVHDKSQKSKVAVVV</sequence>
<dbReference type="Proteomes" id="UP001234297">
    <property type="component" value="Chromosome 8"/>
</dbReference>
<evidence type="ECO:0000313" key="1">
    <source>
        <dbReference type="EMBL" id="KAJ8633796.1"/>
    </source>
</evidence>
<comment type="caution">
    <text evidence="1">The sequence shown here is derived from an EMBL/GenBank/DDBJ whole genome shotgun (WGS) entry which is preliminary data.</text>
</comment>
<reference evidence="1 2" key="1">
    <citation type="journal article" date="2022" name="Hortic Res">
        <title>A haplotype resolved chromosomal level avocado genome allows analysis of novel avocado genes.</title>
        <authorList>
            <person name="Nath O."/>
            <person name="Fletcher S.J."/>
            <person name="Hayward A."/>
            <person name="Shaw L.M."/>
            <person name="Masouleh A.K."/>
            <person name="Furtado A."/>
            <person name="Henry R.J."/>
            <person name="Mitter N."/>
        </authorList>
    </citation>
    <scope>NUCLEOTIDE SEQUENCE [LARGE SCALE GENOMIC DNA]</scope>
    <source>
        <strain evidence="2">cv. Hass</strain>
    </source>
</reference>
<protein>
    <submittedName>
        <fullName evidence="1">Uncharacterized protein</fullName>
    </submittedName>
</protein>
<proteinExistence type="predicted"/>
<evidence type="ECO:0000313" key="2">
    <source>
        <dbReference type="Proteomes" id="UP001234297"/>
    </source>
</evidence>
<organism evidence="1 2">
    <name type="scientific">Persea americana</name>
    <name type="common">Avocado</name>
    <dbReference type="NCBI Taxonomy" id="3435"/>
    <lineage>
        <taxon>Eukaryota</taxon>
        <taxon>Viridiplantae</taxon>
        <taxon>Streptophyta</taxon>
        <taxon>Embryophyta</taxon>
        <taxon>Tracheophyta</taxon>
        <taxon>Spermatophyta</taxon>
        <taxon>Magnoliopsida</taxon>
        <taxon>Magnoliidae</taxon>
        <taxon>Laurales</taxon>
        <taxon>Lauraceae</taxon>
        <taxon>Persea</taxon>
    </lineage>
</organism>
<name>A0ACC2LK74_PERAE</name>
<keyword evidence="2" id="KW-1185">Reference proteome</keyword>
<dbReference type="EMBL" id="CM056816">
    <property type="protein sequence ID" value="KAJ8633796.1"/>
    <property type="molecule type" value="Genomic_DNA"/>
</dbReference>
<gene>
    <name evidence="1" type="ORF">MRB53_027132</name>
</gene>
<accession>A0ACC2LK74</accession>